<comment type="caution">
    <text evidence="1">The sequence shown here is derived from an EMBL/GenBank/DDBJ whole genome shotgun (WGS) entry which is preliminary data.</text>
</comment>
<accession>A0ABR2ZR16</accession>
<dbReference type="Gene3D" id="3.80.10.10">
    <property type="entry name" value="Ribonuclease Inhibitor"/>
    <property type="match status" value="1"/>
</dbReference>
<sequence length="660" mass="75232">MQASGSQNPETESPTLYQCACGRRLGELPPTPTAQIPSSIADILDSNDPPFSNVPGHRAVVELHTHETSHLIASLNSQILNLQTSLEALVGQRDALECHLERCQTVFNPLRRLPYDLLSYIFRFCVDSDVQDIIAEESVLDEQEGHHDFASTRWAFRGSLDTRKGPWVLGQVCRKWRATVVSSPLLWTSVHVESSAVFSRHRHDILAGLLLRQLQLCADQPLSVSYRQQRHATTHGLRLLSHLCAKGQQWSAAKLDVDSRSFAHLLPFKGMFRSLKELHFHFRLNHLQDDINENSLRDVTEVFQNAPRLRKVALSDGVESDFEDFDIQLPWKQLTHFEYREDLNRLRRSLKSRGRLLYSILPLMENLESGSWNCHQHDRFLSLHPKDYQGHPFLRSLDLAVSGEHPWTFLDWLILPSLQRLKLDIPLSEDAAVGSLVRFLERSECPVEEMDLVLPSTFTDANAAHLFGCASVQDVRSLSLRCIDREDGHSKEALRYLKYGERKCLPELRRLELQGSKMWPGSVLFDAVISRSALAYDQHSCAGLEYVSIGRDVRVDCAAQDVITEQLSALWDSAGGLPDVFEVYVPQEVLNMKAAHNKTLGVSSEFAFREKDYDLSGYVVLFRKLRSHADVVQEFYLKLFPQYYPNGMPDKPMTGRRKLK</sequence>
<dbReference type="InterPro" id="IPR032675">
    <property type="entry name" value="LRR_dom_sf"/>
</dbReference>
<reference evidence="1 2" key="1">
    <citation type="submission" date="2024-05" db="EMBL/GenBank/DDBJ databases">
        <title>A draft genome resource for the thread blight pathogen Marasmius tenuissimus strain MS-2.</title>
        <authorList>
            <person name="Yulfo-Soto G.E."/>
            <person name="Baruah I.K."/>
            <person name="Amoako-Attah I."/>
            <person name="Bukari Y."/>
            <person name="Meinhardt L.W."/>
            <person name="Bailey B.A."/>
            <person name="Cohen S.P."/>
        </authorList>
    </citation>
    <scope>NUCLEOTIDE SEQUENCE [LARGE SCALE GENOMIC DNA]</scope>
    <source>
        <strain evidence="1 2">MS-2</strain>
    </source>
</reference>
<proteinExistence type="predicted"/>
<name>A0ABR2ZR16_9AGAR</name>
<dbReference type="Proteomes" id="UP001437256">
    <property type="component" value="Unassembled WGS sequence"/>
</dbReference>
<protein>
    <recommendedName>
        <fullName evidence="3">F-box domain-containing protein</fullName>
    </recommendedName>
</protein>
<gene>
    <name evidence="1" type="ORF">AAF712_009253</name>
</gene>
<organism evidence="1 2">
    <name type="scientific">Marasmius tenuissimus</name>
    <dbReference type="NCBI Taxonomy" id="585030"/>
    <lineage>
        <taxon>Eukaryota</taxon>
        <taxon>Fungi</taxon>
        <taxon>Dikarya</taxon>
        <taxon>Basidiomycota</taxon>
        <taxon>Agaricomycotina</taxon>
        <taxon>Agaricomycetes</taxon>
        <taxon>Agaricomycetidae</taxon>
        <taxon>Agaricales</taxon>
        <taxon>Marasmiineae</taxon>
        <taxon>Marasmiaceae</taxon>
        <taxon>Marasmius</taxon>
    </lineage>
</organism>
<evidence type="ECO:0008006" key="3">
    <source>
        <dbReference type="Google" id="ProtNLM"/>
    </source>
</evidence>
<evidence type="ECO:0000313" key="2">
    <source>
        <dbReference type="Proteomes" id="UP001437256"/>
    </source>
</evidence>
<dbReference type="EMBL" id="JBBXMP010000073">
    <property type="protein sequence ID" value="KAL0063808.1"/>
    <property type="molecule type" value="Genomic_DNA"/>
</dbReference>
<evidence type="ECO:0000313" key="1">
    <source>
        <dbReference type="EMBL" id="KAL0063808.1"/>
    </source>
</evidence>
<keyword evidence="2" id="KW-1185">Reference proteome</keyword>